<name>A0ABR5AW53_BACBA</name>
<reference evidence="2 3" key="1">
    <citation type="submission" date="2015-01" db="EMBL/GenBank/DDBJ databases">
        <title>Genome Assembly of Bacillus badius MTCC 1458.</title>
        <authorList>
            <person name="Verma A."/>
            <person name="Khatri I."/>
            <person name="Mual P."/>
            <person name="Subramanian S."/>
            <person name="Krishnamurthi S."/>
        </authorList>
    </citation>
    <scope>NUCLEOTIDE SEQUENCE [LARGE SCALE GENOMIC DNA]</scope>
    <source>
        <strain evidence="2 3">MTCC 1458</strain>
    </source>
</reference>
<evidence type="ECO:0000313" key="2">
    <source>
        <dbReference type="EMBL" id="KIL78879.1"/>
    </source>
</evidence>
<proteinExistence type="predicted"/>
<feature type="region of interest" description="Disordered" evidence="1">
    <location>
        <begin position="19"/>
        <end position="44"/>
    </location>
</feature>
<sequence length="44" mass="4968">MYSIRCPPFVCVSSTRFNKDSGMNPYEASSEVLSEKPSHTNEKL</sequence>
<protein>
    <submittedName>
        <fullName evidence="2">Uncharacterized protein</fullName>
    </submittedName>
</protein>
<dbReference type="Proteomes" id="UP000031982">
    <property type="component" value="Unassembled WGS sequence"/>
</dbReference>
<accession>A0ABR5AW53</accession>
<evidence type="ECO:0000256" key="1">
    <source>
        <dbReference type="SAM" id="MobiDB-lite"/>
    </source>
</evidence>
<evidence type="ECO:0000313" key="3">
    <source>
        <dbReference type="Proteomes" id="UP000031982"/>
    </source>
</evidence>
<comment type="caution">
    <text evidence="2">The sequence shown here is derived from an EMBL/GenBank/DDBJ whole genome shotgun (WGS) entry which is preliminary data.</text>
</comment>
<keyword evidence="3" id="KW-1185">Reference proteome</keyword>
<feature type="compositionally biased region" description="Basic and acidic residues" evidence="1">
    <location>
        <begin position="33"/>
        <end position="44"/>
    </location>
</feature>
<dbReference type="EMBL" id="JXLP01000005">
    <property type="protein sequence ID" value="KIL78879.1"/>
    <property type="molecule type" value="Genomic_DNA"/>
</dbReference>
<gene>
    <name evidence="2" type="ORF">SD77_3680</name>
</gene>
<organism evidence="2 3">
    <name type="scientific">Bacillus badius</name>
    <dbReference type="NCBI Taxonomy" id="1455"/>
    <lineage>
        <taxon>Bacteria</taxon>
        <taxon>Bacillati</taxon>
        <taxon>Bacillota</taxon>
        <taxon>Bacilli</taxon>
        <taxon>Bacillales</taxon>
        <taxon>Bacillaceae</taxon>
        <taxon>Pseudobacillus</taxon>
    </lineage>
</organism>